<dbReference type="OrthoDB" id="7464126at2759"/>
<gene>
    <name evidence="5" type="ORF">EVG20_g11059</name>
</gene>
<name>A0A4Y9XNI4_9AGAM</name>
<keyword evidence="2" id="KW-0040">ANK repeat</keyword>
<keyword evidence="6" id="KW-1185">Reference proteome</keyword>
<dbReference type="InterPro" id="IPR027417">
    <property type="entry name" value="P-loop_NTPase"/>
</dbReference>
<dbReference type="Pfam" id="PF00023">
    <property type="entry name" value="Ank"/>
    <property type="match status" value="1"/>
</dbReference>
<proteinExistence type="predicted"/>
<dbReference type="Gene3D" id="3.40.50.300">
    <property type="entry name" value="P-loop containing nucleotide triphosphate hydrolases"/>
    <property type="match status" value="1"/>
</dbReference>
<evidence type="ECO:0000259" key="4">
    <source>
        <dbReference type="Pfam" id="PF24883"/>
    </source>
</evidence>
<dbReference type="InterPro" id="IPR002110">
    <property type="entry name" value="Ankyrin_rpt"/>
</dbReference>
<dbReference type="SMART" id="SM00248">
    <property type="entry name" value="ANK"/>
    <property type="match status" value="4"/>
</dbReference>
<dbReference type="PROSITE" id="PS50088">
    <property type="entry name" value="ANK_REPEAT"/>
    <property type="match status" value="2"/>
</dbReference>
<dbReference type="SUPFAM" id="SSF48403">
    <property type="entry name" value="Ankyrin repeat"/>
    <property type="match status" value="1"/>
</dbReference>
<dbReference type="Pfam" id="PF12796">
    <property type="entry name" value="Ank_2"/>
    <property type="match status" value="1"/>
</dbReference>
<dbReference type="InterPro" id="IPR031350">
    <property type="entry name" value="Goodbye_dom"/>
</dbReference>
<feature type="domain" description="Fungal STAND N-terminal Goodbye" evidence="3">
    <location>
        <begin position="46"/>
        <end position="168"/>
    </location>
</feature>
<accession>A0A4Y9XNI4</accession>
<dbReference type="PROSITE" id="PS50297">
    <property type="entry name" value="ANK_REP_REGION"/>
    <property type="match status" value="2"/>
</dbReference>
<keyword evidence="1" id="KW-0677">Repeat</keyword>
<evidence type="ECO:0000256" key="2">
    <source>
        <dbReference type="PROSITE-ProRule" id="PRU00023"/>
    </source>
</evidence>
<dbReference type="PANTHER" id="PTHR10039">
    <property type="entry name" value="AMELOGENIN"/>
    <property type="match status" value="1"/>
</dbReference>
<evidence type="ECO:0000259" key="3">
    <source>
        <dbReference type="Pfam" id="PF17109"/>
    </source>
</evidence>
<sequence>MQASRPASSFQLLPSHLRYRTSYHPSHTIVPSSHSQMADNPFPDVWKAAIERYEADTSIKISVASRALVSITSVDGLLEMIEQKQNRFMEYRKRGERIKGALRPVLDIIGALAGALGEGIALSFPPGKAVFVAVKSLVDATRNVKAHYDAIIDIFERMHNFLLRCETYLGQGVNISSDVQQKIVKIFAHLLLVVGIVIKDMKRGRLNDFVHGVFVKNTGIQDALGKLDQLTREEAQAVQAAIYDGVGQTLNAVTGLTDVVKGLADAQRAAELRDCYHWLSAPDPWVNHNAAQDKLSHEQNTGQWIFDNTEFVEWKDNVHSSMWLYGKPGGGKSVLCSTIIKMLQDQKSQTSCAVAFFYFDFRDPSKQKCYDMLKSLLVQLGSQSSGACDVLKQLYANHGNDGRQPGRQTLLDALGDILKQLKSAYVIFDALDECFQEDRHNFLFPFLDEMMLCKEYSVHFLATSRNELDIKNHLEGRVSYTLDLSLDNTGINRDIKIHLATVLDNEKGQFYQYPGAIKKEITETLLGSADGMFLWVQCQLSELAKCSTTKGLRKALHNLPATLEDTYSRILQTVNDDEADILHILLCWITFSVHPLTERELEAALQLSLNERDSSNEIDESLQLYSSTNKGLVEQQDKDNALHIAADRGNYDMVQWLLLHGAHVNTELDDSYAIIRASASGNLQVLRLLLAYNAVVNVRGHYHDNALMTALFHGHSEILQILVQNGAYVDTYVGEYGTALIAASYRGQTEIAQILVQNGADVNAQD</sequence>
<evidence type="ECO:0000313" key="5">
    <source>
        <dbReference type="EMBL" id="TFY51312.1"/>
    </source>
</evidence>
<feature type="domain" description="Nephrocystin 3-like N-terminal" evidence="4">
    <location>
        <begin position="300"/>
        <end position="465"/>
    </location>
</feature>
<dbReference type="InterPro" id="IPR036770">
    <property type="entry name" value="Ankyrin_rpt-contain_sf"/>
</dbReference>
<feature type="non-terminal residue" evidence="5">
    <location>
        <position position="766"/>
    </location>
</feature>
<dbReference type="EMBL" id="SEOQ01001552">
    <property type="protein sequence ID" value="TFY51312.1"/>
    <property type="molecule type" value="Genomic_DNA"/>
</dbReference>
<dbReference type="Pfam" id="PF24883">
    <property type="entry name" value="NPHP3_N"/>
    <property type="match status" value="1"/>
</dbReference>
<dbReference type="Proteomes" id="UP000298327">
    <property type="component" value="Unassembled WGS sequence"/>
</dbReference>
<organism evidence="5 6">
    <name type="scientific">Dentipellis fragilis</name>
    <dbReference type="NCBI Taxonomy" id="205917"/>
    <lineage>
        <taxon>Eukaryota</taxon>
        <taxon>Fungi</taxon>
        <taxon>Dikarya</taxon>
        <taxon>Basidiomycota</taxon>
        <taxon>Agaricomycotina</taxon>
        <taxon>Agaricomycetes</taxon>
        <taxon>Russulales</taxon>
        <taxon>Hericiaceae</taxon>
        <taxon>Dentipellis</taxon>
    </lineage>
</organism>
<feature type="repeat" description="ANK" evidence="2">
    <location>
        <begin position="637"/>
        <end position="669"/>
    </location>
</feature>
<dbReference type="SUPFAM" id="SSF52540">
    <property type="entry name" value="P-loop containing nucleoside triphosphate hydrolases"/>
    <property type="match status" value="1"/>
</dbReference>
<dbReference type="AlphaFoldDB" id="A0A4Y9XNI4"/>
<comment type="caution">
    <text evidence="5">The sequence shown here is derived from an EMBL/GenBank/DDBJ whole genome shotgun (WGS) entry which is preliminary data.</text>
</comment>
<reference evidence="5 6" key="1">
    <citation type="submission" date="2019-02" db="EMBL/GenBank/DDBJ databases">
        <title>Genome sequencing of the rare red list fungi Dentipellis fragilis.</title>
        <authorList>
            <person name="Buettner E."/>
            <person name="Kellner H."/>
        </authorList>
    </citation>
    <scope>NUCLEOTIDE SEQUENCE [LARGE SCALE GENOMIC DNA]</scope>
    <source>
        <strain evidence="5 6">DSM 105465</strain>
    </source>
</reference>
<feature type="repeat" description="ANK" evidence="2">
    <location>
        <begin position="735"/>
        <end position="766"/>
    </location>
</feature>
<protein>
    <submittedName>
        <fullName evidence="5">Uncharacterized protein</fullName>
    </submittedName>
</protein>
<dbReference type="Pfam" id="PF17109">
    <property type="entry name" value="Goodbye"/>
    <property type="match status" value="1"/>
</dbReference>
<evidence type="ECO:0000313" key="6">
    <source>
        <dbReference type="Proteomes" id="UP000298327"/>
    </source>
</evidence>
<dbReference type="STRING" id="205917.A0A4Y9XNI4"/>
<dbReference type="PANTHER" id="PTHR10039:SF16">
    <property type="entry name" value="GPI INOSITOL-DEACYLASE"/>
    <property type="match status" value="1"/>
</dbReference>
<evidence type="ECO:0000256" key="1">
    <source>
        <dbReference type="ARBA" id="ARBA00022737"/>
    </source>
</evidence>
<dbReference type="Gene3D" id="1.25.40.20">
    <property type="entry name" value="Ankyrin repeat-containing domain"/>
    <property type="match status" value="1"/>
</dbReference>
<dbReference type="InterPro" id="IPR056884">
    <property type="entry name" value="NPHP3-like_N"/>
</dbReference>